<dbReference type="OrthoDB" id="8156917at2"/>
<dbReference type="Gene3D" id="3.40.109.10">
    <property type="entry name" value="NADH Oxidase"/>
    <property type="match status" value="1"/>
</dbReference>
<keyword evidence="3" id="KW-1185">Reference proteome</keyword>
<accession>A0A386ZCR5</accession>
<dbReference type="GO" id="GO:0016491">
    <property type="term" value="F:oxidoreductase activity"/>
    <property type="evidence" value="ECO:0007669"/>
    <property type="project" value="InterPro"/>
</dbReference>
<sequence>MDDRPGLARAFEAAVQMAVRAPSVHNSQPWRWRLEGKNIHLDADPTRHLPVTDPTTRALLMSCGAALHHMRVALAALGWQTRVDRLPDPEDPNRLATLEARPGQAAQSDIDLAAAIPHRQSDRRRYDSRGVSGAHLRQVSAVAPKIGAAARQVPGLLRGALAQAASACAQRHARDPRYQRELHVWSGRHRSADGVPAANTPPTRVDDEIVLRTFDNPELADTQTDSDGAEWLVICTPADDRLACLKAGEATSAVLLTATGLGLASCVQTEPLSMPDLAAALRTEVLHDCAFPQAMVRIGWTPATAAPLPITPRRPTADIIDDPQCTGSRSIPHR</sequence>
<name>A0A386ZCR5_9NOCA</name>
<protein>
    <recommendedName>
        <fullName evidence="4">NAD(P)H nitroreductase</fullName>
    </recommendedName>
</protein>
<evidence type="ECO:0000313" key="3">
    <source>
        <dbReference type="Proteomes" id="UP000267164"/>
    </source>
</evidence>
<reference evidence="2 3" key="1">
    <citation type="submission" date="2018-09" db="EMBL/GenBank/DDBJ databases">
        <title>Nocardia yunnanensis sp. nov., an actinomycete isolated from a soil sample.</title>
        <authorList>
            <person name="Zhang J."/>
        </authorList>
    </citation>
    <scope>NUCLEOTIDE SEQUENCE [LARGE SCALE GENOMIC DNA]</scope>
    <source>
        <strain evidence="2 3">CFHS0054</strain>
    </source>
</reference>
<dbReference type="SUPFAM" id="SSF55469">
    <property type="entry name" value="FMN-dependent nitroreductase-like"/>
    <property type="match status" value="2"/>
</dbReference>
<evidence type="ECO:0000256" key="1">
    <source>
        <dbReference type="SAM" id="MobiDB-lite"/>
    </source>
</evidence>
<dbReference type="InterPro" id="IPR050627">
    <property type="entry name" value="Nitroreductase/BluB"/>
</dbReference>
<dbReference type="EMBL" id="CP032568">
    <property type="protein sequence ID" value="AYF75461.1"/>
    <property type="molecule type" value="Genomic_DNA"/>
</dbReference>
<evidence type="ECO:0000313" key="2">
    <source>
        <dbReference type="EMBL" id="AYF75461.1"/>
    </source>
</evidence>
<dbReference type="AlphaFoldDB" id="A0A386ZCR5"/>
<proteinExistence type="predicted"/>
<dbReference type="NCBIfam" id="NF047509">
    <property type="entry name" value="Rv3131_FMN_oxido"/>
    <property type="match status" value="1"/>
</dbReference>
<dbReference type="KEGG" id="nyu:D7D52_18165"/>
<dbReference type="RefSeq" id="WP_120737995.1">
    <property type="nucleotide sequence ID" value="NZ_CP032568.1"/>
</dbReference>
<dbReference type="Proteomes" id="UP000267164">
    <property type="component" value="Chromosome"/>
</dbReference>
<evidence type="ECO:0008006" key="4">
    <source>
        <dbReference type="Google" id="ProtNLM"/>
    </source>
</evidence>
<dbReference type="PANTHER" id="PTHR23026:SF123">
    <property type="entry name" value="NAD(P)H NITROREDUCTASE RV3131-RELATED"/>
    <property type="match status" value="1"/>
</dbReference>
<feature type="compositionally biased region" description="Polar residues" evidence="1">
    <location>
        <begin position="325"/>
        <end position="334"/>
    </location>
</feature>
<dbReference type="PANTHER" id="PTHR23026">
    <property type="entry name" value="NADPH NITROREDUCTASE"/>
    <property type="match status" value="1"/>
</dbReference>
<organism evidence="2 3">
    <name type="scientific">Nocardia yunnanensis</name>
    <dbReference type="NCBI Taxonomy" id="2382165"/>
    <lineage>
        <taxon>Bacteria</taxon>
        <taxon>Bacillati</taxon>
        <taxon>Actinomycetota</taxon>
        <taxon>Actinomycetes</taxon>
        <taxon>Mycobacteriales</taxon>
        <taxon>Nocardiaceae</taxon>
        <taxon>Nocardia</taxon>
    </lineage>
</organism>
<dbReference type="InterPro" id="IPR000415">
    <property type="entry name" value="Nitroreductase-like"/>
</dbReference>
<gene>
    <name evidence="2" type="ORF">D7D52_18165</name>
</gene>
<feature type="region of interest" description="Disordered" evidence="1">
    <location>
        <begin position="307"/>
        <end position="334"/>
    </location>
</feature>